<sequence>MTGAGPEVLAGALPLLALLLVPAAVGVWIWLVVRRGRRLREWAHAAGWTWVGTDRTLTRRWHGTPFVAGHRARAVEVMHGTYRGRPAVSFVHQYTVNHGKNQQTVSHHVVAVSLPAYLPKLELTPENLGTRLAKALGGQDIVLESEEFNRAWRVQAHDPRFAHDILSPRLMEYLLRPASRGHAWRIEGTDVLSWISGSTNLDSLARRLDVLSTVADSVPRFVWQDHGYDPPAS</sequence>
<dbReference type="Proteomes" id="UP000054314">
    <property type="component" value="Unassembled WGS sequence"/>
</dbReference>
<keyword evidence="1" id="KW-1133">Transmembrane helix</keyword>
<organism evidence="2 3">
    <name type="scientific">Cellulomonas bogoriensis 69B4 = DSM 16987</name>
    <dbReference type="NCBI Taxonomy" id="1386082"/>
    <lineage>
        <taxon>Bacteria</taxon>
        <taxon>Bacillati</taxon>
        <taxon>Actinomycetota</taxon>
        <taxon>Actinomycetes</taxon>
        <taxon>Micrococcales</taxon>
        <taxon>Cellulomonadaceae</taxon>
        <taxon>Cellulomonas</taxon>
    </lineage>
</organism>
<dbReference type="AlphaFoldDB" id="A0A0A0BPP9"/>
<proteinExistence type="predicted"/>
<dbReference type="OrthoDB" id="3429251at2"/>
<accession>A0A0A0BPP9</accession>
<evidence type="ECO:0000313" key="3">
    <source>
        <dbReference type="Proteomes" id="UP000054314"/>
    </source>
</evidence>
<reference evidence="2 3" key="1">
    <citation type="submission" date="2013-08" db="EMBL/GenBank/DDBJ databases">
        <title>Genome sequencing of Cellulomonas bogoriensis 69B4.</title>
        <authorList>
            <person name="Chen F."/>
            <person name="Li Y."/>
            <person name="Wang G."/>
        </authorList>
    </citation>
    <scope>NUCLEOTIDE SEQUENCE [LARGE SCALE GENOMIC DNA]</scope>
    <source>
        <strain evidence="2 3">69B4</strain>
    </source>
</reference>
<gene>
    <name evidence="2" type="ORF">N869_04795</name>
</gene>
<evidence type="ECO:0000313" key="2">
    <source>
        <dbReference type="EMBL" id="KGM10458.1"/>
    </source>
</evidence>
<evidence type="ECO:0000256" key="1">
    <source>
        <dbReference type="SAM" id="Phobius"/>
    </source>
</evidence>
<feature type="transmembrane region" description="Helical" evidence="1">
    <location>
        <begin position="12"/>
        <end position="33"/>
    </location>
</feature>
<dbReference type="RefSeq" id="WP_052105468.1">
    <property type="nucleotide sequence ID" value="NZ_AXCZ01000143.1"/>
</dbReference>
<keyword evidence="3" id="KW-1185">Reference proteome</keyword>
<name>A0A0A0BPP9_9CELL</name>
<protein>
    <recommendedName>
        <fullName evidence="4">DUF3137 domain-containing protein</fullName>
    </recommendedName>
</protein>
<keyword evidence="1" id="KW-0472">Membrane</keyword>
<dbReference type="EMBL" id="AXCZ01000143">
    <property type="protein sequence ID" value="KGM10458.1"/>
    <property type="molecule type" value="Genomic_DNA"/>
</dbReference>
<keyword evidence="1" id="KW-0812">Transmembrane</keyword>
<evidence type="ECO:0008006" key="4">
    <source>
        <dbReference type="Google" id="ProtNLM"/>
    </source>
</evidence>
<comment type="caution">
    <text evidence="2">The sequence shown here is derived from an EMBL/GenBank/DDBJ whole genome shotgun (WGS) entry which is preliminary data.</text>
</comment>